<evidence type="ECO:0000313" key="2">
    <source>
        <dbReference type="EMBL" id="ORX62889.1"/>
    </source>
</evidence>
<accession>A0A1X2GXQ9</accession>
<feature type="compositionally biased region" description="Basic and acidic residues" evidence="1">
    <location>
        <begin position="27"/>
        <end position="36"/>
    </location>
</feature>
<organism evidence="2 3">
    <name type="scientific">Hesseltinella vesiculosa</name>
    <dbReference type="NCBI Taxonomy" id="101127"/>
    <lineage>
        <taxon>Eukaryota</taxon>
        <taxon>Fungi</taxon>
        <taxon>Fungi incertae sedis</taxon>
        <taxon>Mucoromycota</taxon>
        <taxon>Mucoromycotina</taxon>
        <taxon>Mucoromycetes</taxon>
        <taxon>Mucorales</taxon>
        <taxon>Cunninghamellaceae</taxon>
        <taxon>Hesseltinella</taxon>
    </lineage>
</organism>
<dbReference type="AlphaFoldDB" id="A0A1X2GXQ9"/>
<proteinExistence type="predicted"/>
<reference evidence="2 3" key="1">
    <citation type="submission" date="2016-07" db="EMBL/GenBank/DDBJ databases">
        <title>Pervasive Adenine N6-methylation of Active Genes in Fungi.</title>
        <authorList>
            <consortium name="DOE Joint Genome Institute"/>
            <person name="Mondo S.J."/>
            <person name="Dannebaum R.O."/>
            <person name="Kuo R.C."/>
            <person name="Labutti K."/>
            <person name="Haridas S."/>
            <person name="Kuo A."/>
            <person name="Salamov A."/>
            <person name="Ahrendt S.R."/>
            <person name="Lipzen A."/>
            <person name="Sullivan W."/>
            <person name="Andreopoulos W.B."/>
            <person name="Clum A."/>
            <person name="Lindquist E."/>
            <person name="Daum C."/>
            <person name="Ramamoorthy G.K."/>
            <person name="Gryganskyi A."/>
            <person name="Culley D."/>
            <person name="Magnuson J.K."/>
            <person name="James T.Y."/>
            <person name="O'Malley M.A."/>
            <person name="Stajich J.E."/>
            <person name="Spatafora J.W."/>
            <person name="Visel A."/>
            <person name="Grigoriev I.V."/>
        </authorList>
    </citation>
    <scope>NUCLEOTIDE SEQUENCE [LARGE SCALE GENOMIC DNA]</scope>
    <source>
        <strain evidence="2 3">NRRL 3301</strain>
    </source>
</reference>
<protein>
    <submittedName>
        <fullName evidence="2">Uncharacterized protein</fullName>
    </submittedName>
</protein>
<comment type="caution">
    <text evidence="2">The sequence shown here is derived from an EMBL/GenBank/DDBJ whole genome shotgun (WGS) entry which is preliminary data.</text>
</comment>
<name>A0A1X2GXQ9_9FUNG</name>
<evidence type="ECO:0000256" key="1">
    <source>
        <dbReference type="SAM" id="MobiDB-lite"/>
    </source>
</evidence>
<sequence length="162" mass="17792">MMAKSTCKRKKKIAPAKAPPPPSTLSKNDRLEEDPRYSVPAEDLEMDSAIMTGTDYGVVTFATTVAFIMPDLNRIVAIVAGDHVKLPKTTKTTTKDIQWRSGQLEFSKKLIKAKKANPEVIMAEKLLSEQAVSTSSTPAAVLERYARVCDSTKVMQSFDNAN</sequence>
<evidence type="ECO:0000313" key="3">
    <source>
        <dbReference type="Proteomes" id="UP000242146"/>
    </source>
</evidence>
<feature type="compositionally biased region" description="Basic residues" evidence="1">
    <location>
        <begin position="1"/>
        <end position="14"/>
    </location>
</feature>
<keyword evidence="3" id="KW-1185">Reference proteome</keyword>
<gene>
    <name evidence="2" type="ORF">DM01DRAFT_1341480</name>
</gene>
<feature type="region of interest" description="Disordered" evidence="1">
    <location>
        <begin position="1"/>
        <end position="39"/>
    </location>
</feature>
<dbReference type="EMBL" id="MCGT01000001">
    <property type="protein sequence ID" value="ORX62889.1"/>
    <property type="molecule type" value="Genomic_DNA"/>
</dbReference>
<dbReference type="Proteomes" id="UP000242146">
    <property type="component" value="Unassembled WGS sequence"/>
</dbReference>